<dbReference type="OrthoDB" id="9776275at2"/>
<gene>
    <name evidence="2" type="ORF">SAMN05878437_2655</name>
</gene>
<dbReference type="InterPro" id="IPR018707">
    <property type="entry name" value="LpxR"/>
</dbReference>
<name>A0A1M7IAD1_9GAMM</name>
<dbReference type="Proteomes" id="UP000190911">
    <property type="component" value="Chromosome I"/>
</dbReference>
<organism evidence="2 3">
    <name type="scientific">Vreelandella subglaciescola</name>
    <dbReference type="NCBI Taxonomy" id="29571"/>
    <lineage>
        <taxon>Bacteria</taxon>
        <taxon>Pseudomonadati</taxon>
        <taxon>Pseudomonadota</taxon>
        <taxon>Gammaproteobacteria</taxon>
        <taxon>Oceanospirillales</taxon>
        <taxon>Halomonadaceae</taxon>
        <taxon>Vreelandella</taxon>
    </lineage>
</organism>
<feature type="chain" id="PRO_5012319651" description="Lipid A deacylase LpxR family protein" evidence="1">
    <location>
        <begin position="35"/>
        <end position="336"/>
    </location>
</feature>
<reference evidence="2 3" key="1">
    <citation type="submission" date="2016-11" db="EMBL/GenBank/DDBJ databases">
        <authorList>
            <person name="Jaros S."/>
            <person name="Januszkiewicz K."/>
            <person name="Wedrychowicz H."/>
        </authorList>
    </citation>
    <scope>NUCLEOTIDE SEQUENCE [LARGE SCALE GENOMIC DNA]</scope>
    <source>
        <strain evidence="2 3">ACAM 12</strain>
    </source>
</reference>
<sequence>MPRLSPRPCRRPYGVWRVFPLVMAAGLVPFAAHAADEALSLDVANDGMISNDDGHYTSGVTFELAFTPGQTHWTQRLARALPDALIEHADGAQYRLVHQIYTPKNIEATELIEDDRPYAGLVYGGVSLYGAKSNAKGHTTTDLHLDVGMVGTSSLADSIQQEVHRVTHSESPQGWDNQLHDEAIVNLGVRRQWWHDISLSGKQLAFGPSASAALGNLYTYASTGYSVRFGDAARSVPSLTPGAASSAGFTAEDGFRWYVFASVEGYYMAQNLLLDGNTFNSSHSVDRREWVGDVSAGFALAWEDWQVRFAALQRSDEFRGQQDPDKFAALKLTKRL</sequence>
<dbReference type="InParanoid" id="A0A1M7IAD1"/>
<evidence type="ECO:0000313" key="2">
    <source>
        <dbReference type="EMBL" id="SHM37751.1"/>
    </source>
</evidence>
<dbReference type="EMBL" id="LT670847">
    <property type="protein sequence ID" value="SHM37751.1"/>
    <property type="molecule type" value="Genomic_DNA"/>
</dbReference>
<evidence type="ECO:0000313" key="3">
    <source>
        <dbReference type="Proteomes" id="UP000190911"/>
    </source>
</evidence>
<evidence type="ECO:0008006" key="4">
    <source>
        <dbReference type="Google" id="ProtNLM"/>
    </source>
</evidence>
<dbReference type="RefSeq" id="WP_079554340.1">
    <property type="nucleotide sequence ID" value="NZ_LT670847.1"/>
</dbReference>
<dbReference type="STRING" id="29571.SAMN05878437_2655"/>
<dbReference type="Gene3D" id="2.40.128.140">
    <property type="entry name" value="Outer membrane protein"/>
    <property type="match status" value="1"/>
</dbReference>
<feature type="signal peptide" evidence="1">
    <location>
        <begin position="1"/>
        <end position="34"/>
    </location>
</feature>
<dbReference type="Pfam" id="PF09982">
    <property type="entry name" value="LpxR"/>
    <property type="match status" value="1"/>
</dbReference>
<evidence type="ECO:0000256" key="1">
    <source>
        <dbReference type="SAM" id="SignalP"/>
    </source>
</evidence>
<protein>
    <recommendedName>
        <fullName evidence="4">Lipid A deacylase LpxR family protein</fullName>
    </recommendedName>
</protein>
<accession>A0A1M7IAD1</accession>
<dbReference type="InterPro" id="IPR037107">
    <property type="entry name" value="Put_OMP_sf"/>
</dbReference>
<keyword evidence="3" id="KW-1185">Reference proteome</keyword>
<dbReference type="AlphaFoldDB" id="A0A1M7IAD1"/>
<keyword evidence="1" id="KW-0732">Signal</keyword>
<proteinExistence type="predicted"/>